<evidence type="ECO:0000256" key="6">
    <source>
        <dbReference type="ARBA" id="ARBA00023277"/>
    </source>
</evidence>
<dbReference type="InterPro" id="IPR005886">
    <property type="entry name" value="UDP_G4E"/>
</dbReference>
<keyword evidence="5" id="KW-0413">Isomerase</keyword>
<name>A0A5E8CJ78_9ZZZZ</name>
<evidence type="ECO:0000313" key="8">
    <source>
        <dbReference type="EMBL" id="VVU95453.1"/>
    </source>
</evidence>
<dbReference type="Gene3D" id="2.20.110.10">
    <property type="entry name" value="Histone H3 K4-specific methyltransferase SET7/9 N-terminal domain"/>
    <property type="match status" value="1"/>
</dbReference>
<keyword evidence="6" id="KW-0119">Carbohydrate metabolism</keyword>
<evidence type="ECO:0000256" key="4">
    <source>
        <dbReference type="ARBA" id="ARBA00023027"/>
    </source>
</evidence>
<feature type="domain" description="NAD-dependent epimerase/dehydratase" evidence="7">
    <location>
        <begin position="3"/>
        <end position="254"/>
    </location>
</feature>
<dbReference type="Pfam" id="PF01370">
    <property type="entry name" value="Epimerase"/>
    <property type="match status" value="1"/>
</dbReference>
<accession>A0A5E8CJ78</accession>
<comment type="cofactor">
    <cofactor evidence="1">
        <name>NAD(+)</name>
        <dbReference type="ChEBI" id="CHEBI:57540"/>
    </cofactor>
</comment>
<comment type="similarity">
    <text evidence="2">Belongs to the NAD(P)-dependent epimerase/dehydratase family.</text>
</comment>
<evidence type="ECO:0000256" key="5">
    <source>
        <dbReference type="ARBA" id="ARBA00023235"/>
    </source>
</evidence>
<keyword evidence="4" id="KW-0520">NAD</keyword>
<evidence type="ECO:0000256" key="3">
    <source>
        <dbReference type="ARBA" id="ARBA00022737"/>
    </source>
</evidence>
<dbReference type="SUPFAM" id="SSF82185">
    <property type="entry name" value="Histone H3 K4-specific methyltransferase SET7/9 N-terminal domain"/>
    <property type="match status" value="1"/>
</dbReference>
<dbReference type="Gene3D" id="3.90.25.10">
    <property type="entry name" value="UDP-galactose 4-epimerase, domain 1"/>
    <property type="match status" value="1"/>
</dbReference>
<dbReference type="GO" id="GO:0003978">
    <property type="term" value="F:UDP-glucose 4-epimerase activity"/>
    <property type="evidence" value="ECO:0007669"/>
    <property type="project" value="InterPro"/>
</dbReference>
<dbReference type="GO" id="GO:0033499">
    <property type="term" value="P:galactose catabolic process via UDP-galactose, Leloir pathway"/>
    <property type="evidence" value="ECO:0007669"/>
    <property type="project" value="TreeGrafter"/>
</dbReference>
<evidence type="ECO:0000256" key="2">
    <source>
        <dbReference type="ARBA" id="ARBA00007637"/>
    </source>
</evidence>
<dbReference type="InterPro" id="IPR036291">
    <property type="entry name" value="NAD(P)-bd_dom_sf"/>
</dbReference>
<dbReference type="Gene3D" id="3.40.50.720">
    <property type="entry name" value="NAD(P)-binding Rossmann-like Domain"/>
    <property type="match status" value="1"/>
</dbReference>
<protein>
    <submittedName>
        <fullName evidence="8">NAD dependent epimerase/dehydratase family</fullName>
    </submittedName>
</protein>
<keyword evidence="3" id="KW-0677">Repeat</keyword>
<dbReference type="PANTHER" id="PTHR43725:SF53">
    <property type="entry name" value="UDP-ARABINOSE 4-EPIMERASE 1"/>
    <property type="match status" value="1"/>
</dbReference>
<dbReference type="InterPro" id="IPR003409">
    <property type="entry name" value="MORN"/>
</dbReference>
<sequence length="409" mass="47172">MHILITGGCGYIGLHLCKQLENYKIIIYDNLKLGTSILNKYGKVYKGDLSETNKLDYLFNKYNFSTVIHLAGLAHISESFNDPKLYYDNNVIQSINLLNIAVKYNVKHFIFSSSCTVYGNQMLKKNSKHLMNEYDPIVPISPYGNTKMIFEYILKDYSKKYNFNYCILRYFNACGSDPSYEVGEYHINEKRIIPILIKHSLGIINKISIFGNDYDTIDGTPVRDYTHVCDIANSHIKALEYLINNNKNVICNIGSGIGYSIQEIIKMIESISNKKFNIEIKERREGDSGYMVCSNSDAKKLLNWEPKYNIYDILKTSYEWYKNKLPLIKDKLHLQTYYAINENKKGDIYTGEIKDNKFNGLGKLIFSDGGIYEGLFKDDRFIKGKFILETGEILMIDETNNKINNVSTD</sequence>
<organism evidence="8">
    <name type="scientific">seawater metagenome</name>
    <dbReference type="NCBI Taxonomy" id="1561972"/>
    <lineage>
        <taxon>unclassified sequences</taxon>
        <taxon>metagenomes</taxon>
        <taxon>ecological metagenomes</taxon>
    </lineage>
</organism>
<dbReference type="SUPFAM" id="SSF51735">
    <property type="entry name" value="NAD(P)-binding Rossmann-fold domains"/>
    <property type="match status" value="1"/>
</dbReference>
<dbReference type="SMART" id="SM00698">
    <property type="entry name" value="MORN"/>
    <property type="match status" value="1"/>
</dbReference>
<evidence type="ECO:0000256" key="1">
    <source>
        <dbReference type="ARBA" id="ARBA00001911"/>
    </source>
</evidence>
<reference evidence="8" key="1">
    <citation type="submission" date="2019-09" db="EMBL/GenBank/DDBJ databases">
        <authorList>
            <person name="Needham M D."/>
        </authorList>
    </citation>
    <scope>NUCLEOTIDE SEQUENCE</scope>
</reference>
<proteinExistence type="inferred from homology"/>
<gene>
    <name evidence="8" type="ORF">CPAV1605_1204</name>
</gene>
<dbReference type="AlphaFoldDB" id="A0A5E8CJ78"/>
<dbReference type="PANTHER" id="PTHR43725">
    <property type="entry name" value="UDP-GLUCOSE 4-EPIMERASE"/>
    <property type="match status" value="1"/>
</dbReference>
<evidence type="ECO:0000259" key="7">
    <source>
        <dbReference type="Pfam" id="PF01370"/>
    </source>
</evidence>
<dbReference type="NCBIfam" id="TIGR01179">
    <property type="entry name" value="galE"/>
    <property type="match status" value="1"/>
</dbReference>
<dbReference type="InterPro" id="IPR001509">
    <property type="entry name" value="Epimerase_deHydtase"/>
</dbReference>
<dbReference type="EMBL" id="CABVLZ010000004">
    <property type="protein sequence ID" value="VVU95453.1"/>
    <property type="molecule type" value="Genomic_DNA"/>
</dbReference>